<feature type="compositionally biased region" description="Low complexity" evidence="4">
    <location>
        <begin position="677"/>
        <end position="690"/>
    </location>
</feature>
<dbReference type="CDD" id="cd08521">
    <property type="entry name" value="C2A_SLP"/>
    <property type="match status" value="1"/>
</dbReference>
<dbReference type="FunFam" id="2.60.40.150:FF:000006">
    <property type="entry name" value="Synaptotagmin-like 5, isoform CRA_a"/>
    <property type="match status" value="1"/>
</dbReference>
<feature type="compositionally biased region" description="Basic residues" evidence="4">
    <location>
        <begin position="493"/>
        <end position="502"/>
    </location>
</feature>
<feature type="region of interest" description="Disordered" evidence="4">
    <location>
        <begin position="671"/>
        <end position="690"/>
    </location>
</feature>
<dbReference type="GO" id="GO:0006887">
    <property type="term" value="P:exocytosis"/>
    <property type="evidence" value="ECO:0007669"/>
    <property type="project" value="TreeGrafter"/>
</dbReference>
<feature type="region of interest" description="Disordered" evidence="4">
    <location>
        <begin position="1037"/>
        <end position="1076"/>
    </location>
</feature>
<feature type="compositionally biased region" description="Basic and acidic residues" evidence="4">
    <location>
        <begin position="695"/>
        <end position="707"/>
    </location>
</feature>
<dbReference type="Pfam" id="PF00168">
    <property type="entry name" value="C2"/>
    <property type="match status" value="2"/>
</dbReference>
<dbReference type="PROSITE" id="PS50004">
    <property type="entry name" value="C2"/>
    <property type="match status" value="2"/>
</dbReference>
<feature type="region of interest" description="Disordered" evidence="4">
    <location>
        <begin position="314"/>
        <end position="341"/>
    </location>
</feature>
<feature type="compositionally biased region" description="Polar residues" evidence="4">
    <location>
        <begin position="314"/>
        <end position="326"/>
    </location>
</feature>
<feature type="compositionally biased region" description="Basic and acidic residues" evidence="4">
    <location>
        <begin position="145"/>
        <end position="156"/>
    </location>
</feature>
<feature type="compositionally biased region" description="Low complexity" evidence="4">
    <location>
        <begin position="921"/>
        <end position="932"/>
    </location>
</feature>
<feature type="region of interest" description="Disordered" evidence="4">
    <location>
        <begin position="1147"/>
        <end position="1173"/>
    </location>
</feature>
<dbReference type="PANTHER" id="PTHR45716:SF2">
    <property type="entry name" value="BITESIZE, ISOFORM I"/>
    <property type="match status" value="1"/>
</dbReference>
<keyword evidence="2" id="KW-0677">Repeat</keyword>
<dbReference type="CDD" id="cd04020">
    <property type="entry name" value="C2B_SLP_1-2-3-4"/>
    <property type="match status" value="1"/>
</dbReference>
<feature type="region of interest" description="Disordered" evidence="4">
    <location>
        <begin position="431"/>
        <end position="538"/>
    </location>
</feature>
<name>A0A0K2TXT0_LEPSM</name>
<feature type="region of interest" description="Disordered" evidence="4">
    <location>
        <begin position="576"/>
        <end position="645"/>
    </location>
</feature>
<feature type="region of interest" description="Disordered" evidence="4">
    <location>
        <begin position="1538"/>
        <end position="1600"/>
    </location>
</feature>
<protein>
    <recommendedName>
        <fullName evidence="5">C2 domain-containing protein</fullName>
    </recommendedName>
</protein>
<keyword evidence="3" id="KW-0472">Membrane</keyword>
<dbReference type="GO" id="GO:0070382">
    <property type="term" value="C:exocytic vesicle"/>
    <property type="evidence" value="ECO:0007669"/>
    <property type="project" value="TreeGrafter"/>
</dbReference>
<dbReference type="GO" id="GO:0042043">
    <property type="term" value="F:neurexin family protein binding"/>
    <property type="evidence" value="ECO:0007669"/>
    <property type="project" value="TreeGrafter"/>
</dbReference>
<feature type="region of interest" description="Disordered" evidence="4">
    <location>
        <begin position="1092"/>
        <end position="1122"/>
    </location>
</feature>
<feature type="compositionally biased region" description="Basic and acidic residues" evidence="4">
    <location>
        <begin position="120"/>
        <end position="134"/>
    </location>
</feature>
<feature type="compositionally biased region" description="Basic and acidic residues" evidence="4">
    <location>
        <begin position="181"/>
        <end position="209"/>
    </location>
</feature>
<feature type="region of interest" description="Disordered" evidence="4">
    <location>
        <begin position="1653"/>
        <end position="1672"/>
    </location>
</feature>
<dbReference type="SUPFAM" id="SSF49562">
    <property type="entry name" value="C2 domain (Calcium/lipid-binding domain, CaLB)"/>
    <property type="match status" value="2"/>
</dbReference>
<feature type="compositionally biased region" description="Low complexity" evidence="4">
    <location>
        <begin position="161"/>
        <end position="175"/>
    </location>
</feature>
<feature type="domain" description="C2" evidence="5">
    <location>
        <begin position="1708"/>
        <end position="1828"/>
    </location>
</feature>
<dbReference type="InterPro" id="IPR035892">
    <property type="entry name" value="C2_domain_sf"/>
</dbReference>
<evidence type="ECO:0000256" key="1">
    <source>
        <dbReference type="ARBA" id="ARBA00004370"/>
    </source>
</evidence>
<evidence type="ECO:0000256" key="4">
    <source>
        <dbReference type="SAM" id="MobiDB-lite"/>
    </source>
</evidence>
<feature type="compositionally biased region" description="Low complexity" evidence="4">
    <location>
        <begin position="796"/>
        <end position="805"/>
    </location>
</feature>
<dbReference type="InterPro" id="IPR043567">
    <property type="entry name" value="SYTL1-5_C2B"/>
</dbReference>
<feature type="compositionally biased region" description="Polar residues" evidence="4">
    <location>
        <begin position="1209"/>
        <end position="1221"/>
    </location>
</feature>
<comment type="subcellular location">
    <subcellularLocation>
        <location evidence="1">Membrane</location>
    </subcellularLocation>
</comment>
<feature type="region of interest" description="Disordered" evidence="4">
    <location>
        <begin position="913"/>
        <end position="991"/>
    </location>
</feature>
<feature type="compositionally biased region" description="Acidic residues" evidence="4">
    <location>
        <begin position="1062"/>
        <end position="1076"/>
    </location>
</feature>
<feature type="region of interest" description="Disordered" evidence="4">
    <location>
        <begin position="1205"/>
        <end position="1353"/>
    </location>
</feature>
<evidence type="ECO:0000256" key="2">
    <source>
        <dbReference type="ARBA" id="ARBA00022737"/>
    </source>
</evidence>
<feature type="region of interest" description="Disordered" evidence="4">
    <location>
        <begin position="796"/>
        <end position="876"/>
    </location>
</feature>
<feature type="compositionally biased region" description="Low complexity" evidence="4">
    <location>
        <begin position="741"/>
        <end position="763"/>
    </location>
</feature>
<reference evidence="6" key="1">
    <citation type="submission" date="2014-05" db="EMBL/GenBank/DDBJ databases">
        <authorList>
            <person name="Chronopoulou M."/>
        </authorList>
    </citation>
    <scope>NUCLEOTIDE SEQUENCE</scope>
    <source>
        <tissue evidence="6">Whole organism</tissue>
    </source>
</reference>
<feature type="domain" description="C2" evidence="5">
    <location>
        <begin position="1848"/>
        <end position="1978"/>
    </location>
</feature>
<feature type="region of interest" description="Disordered" evidence="4">
    <location>
        <begin position="695"/>
        <end position="772"/>
    </location>
</feature>
<dbReference type="Gene3D" id="2.60.40.150">
    <property type="entry name" value="C2 domain"/>
    <property type="match status" value="2"/>
</dbReference>
<dbReference type="PANTHER" id="PTHR45716">
    <property type="entry name" value="BITESIZE, ISOFORM I"/>
    <property type="match status" value="1"/>
</dbReference>
<feature type="compositionally biased region" description="Polar residues" evidence="4">
    <location>
        <begin position="1327"/>
        <end position="1342"/>
    </location>
</feature>
<sequence>MSVPQAPIHYRGARSLRGNVPIRSQSMSQADSDRFFANGARVMSRHRNDQYRRPSQSYEESSSENDEGPPWANGSRNHKYMNKKYIYASNTSSLDRRKQRRTTSTARPHPSHSLPRPPKRVSEHEDRRTVREPTPDYDDSVISSEAKESLRMKSDSGVDESTSSSTTKTNNSGKNYYGSSEGRRHSLTEKKYFKLEEEEHDRKSSRIEDITLSDLESTRVDDYGSLAGDPEDDDILICSDKKKPPEGNDFKLVFISSCDSSKESEINPTDQQPYRKSKKQKDSAPEIPPKRNKLIRSIRDDSLLSDSERIALSSPSVSTIRTSNATKDPASPLNGSPGRVPKVHHIPIILKKDDTDETSSQDAEVRSILRDSRYFQTIKQKEFLRVSLLADVTSIVPTSPNRSLSESDLSEVQDYLLGSSPYLPIAWNEEEEEKKETGRISGTGGPPLPPKTRRQREPKSSSLLETFVDEQTRPSKRLARSYSNVGSDLNRLRPVRRSKSYKGSKSVTNIRFEDSDIQGSHTLPKKKHAPHEQEENKEDVIITRQGANFVRIQIGPRLSATPDLHHTSVERKYSLEELEVEEGFPSNQNRTSNRELDNDSDITSSSDRKSRRRGSIALIKTSDTEGDFLDKDPNNNHHHNRKVVNQKELLKRLDLKRKELSLLLNGSVESISKDSKSVVSDVDSVSTTSASYTIHHSDEDELDEKKSTRSVHSYNRRNEEEERMNLSMNKRPGKTSSIDDTCAPATPPASTTTSIPSSLSTSSVLNPDLPKHETAPKVSDLIAKFEQNKSVVVPSKSLSNISNKSNGHHLEEDEETRSLDKNFEGDYDDEDLPLGAEASSVSQSQRDIVSTAIISENSARESSTSPPPMAPTVRRNSNGAYTSYVFISSNPNEDSVASAPSDRVTVHSGGSCVMTVQDGRSSNISIVSTESSDLGSPTNESEVEPNYDSPPDVPSKTTLRPTVQDIPDLQRSRGGEPLNVPSVGDADDLDSFDPNVQDGGEGLANYFTNSLEASSAPSRRRMRPSVIRSARRVENDIIENNCDQEDEESTHQDESRHHQASEEEEEEASFGEEELYSDDYDVDYDDQENFMDYPMCQPVYDDSDYSESDLLSSGDEDFGGEREEELRGYNRAIDFTLHTIIEESCEDSESDCNSTSHHHSHYPPKRQSDPSELEKYFYYGVGGGEDHHDSCESSFSEEETNHRIIENVSDGSGSDCFSNNSRSKKSISQKAIEERENSSGATEEEDDMSNHSLIYSKSQEKRRSSAGDAVTNESLSSDKFPLPINPIVGRIEDQRTEVSSPPVNGPVRKHKSRDSGFVGSCDDLLRNDSSSLPHLNTDSAPSLPSDDGTTDGSIKYISSSPRFERLSEIHEQPREENEDIKVLSKDNWNSDDEPVLMMNKMKDFFRSMLPDNSHPSSSRVNPDEEAREETLSRLMKSVPSLEEEQVKEIVERLGDEKTWTASSDSYLNDEEEILFSKMNRMSTDRRISESAMRQLSSRLILLMKETDSSKKKWRRSWSMSSENDSSLPKLTLLPTEAKIRHTTNSLPRLGTSSIQKSRIPSEVPSTNGNSNGPISGPAKSARYRPPGAKPLPPRKISPSIITSSSSIGSIRKYSSESGILGRFLDDANNDLSSKSGTPSPVIGREIRESSVCSRSSVDTNDEGDVVSRDERFPSPFTKHGSLSNLGVRSESMASVYSQGEGRYGTVVVRGDVEFGIHYRNGALEIAVKQCKDLAAVDIKRNRSDPYVKVYLLPDKSKSGKRKTKVKKHTLNPVFDEILKYQIPLNEVEKRTMWLTVWHSDMFGRNDFLGEVMQPLSGVDLVDTMTRWYNLQDRTEPLSPDDLLPSTTYRGELIVALKFVPSSEIRGKVSKVKGHLQILIKEGKNLVPPKGSNNIDPFCKCYLLPGKGLKQKTTICRRTNKPKWEQTISWDDVTLAELSDRSLEITVWDHDRLGHNEMIGGLRFNNGSGKHQHRFVNWMDSSGKEVTLWQQMLERPNFWVEGSVHLRTAERMTNV</sequence>
<dbReference type="OrthoDB" id="195679at2759"/>
<feature type="compositionally biased region" description="Basic and acidic residues" evidence="4">
    <location>
        <begin position="239"/>
        <end position="249"/>
    </location>
</feature>
<dbReference type="EMBL" id="HACA01013458">
    <property type="protein sequence ID" value="CDW30819.1"/>
    <property type="molecule type" value="Transcribed_RNA"/>
</dbReference>
<feature type="compositionally biased region" description="Basic and acidic residues" evidence="4">
    <location>
        <begin position="808"/>
        <end position="824"/>
    </location>
</feature>
<feature type="region of interest" description="Disordered" evidence="4">
    <location>
        <begin position="1409"/>
        <end position="1428"/>
    </location>
</feature>
<dbReference type="InterPro" id="IPR000008">
    <property type="entry name" value="C2_dom"/>
</dbReference>
<accession>A0A0K2TXT0</accession>
<dbReference type="SMART" id="SM00239">
    <property type="entry name" value="C2"/>
    <property type="match status" value="2"/>
</dbReference>
<feature type="region of interest" description="Disordered" evidence="4">
    <location>
        <begin position="17"/>
        <end position="299"/>
    </location>
</feature>
<proteinExistence type="predicted"/>
<evidence type="ECO:0000259" key="5">
    <source>
        <dbReference type="PROSITE" id="PS50004"/>
    </source>
</evidence>
<feature type="compositionally biased region" description="Polar residues" evidence="4">
    <location>
        <begin position="839"/>
        <end position="864"/>
    </location>
</feature>
<evidence type="ECO:0000256" key="3">
    <source>
        <dbReference type="ARBA" id="ARBA00023136"/>
    </source>
</evidence>
<dbReference type="GO" id="GO:0005886">
    <property type="term" value="C:plasma membrane"/>
    <property type="evidence" value="ECO:0007669"/>
    <property type="project" value="TreeGrafter"/>
</dbReference>
<feature type="compositionally biased region" description="Polar residues" evidence="4">
    <location>
        <begin position="1542"/>
        <end position="1573"/>
    </location>
</feature>
<feature type="compositionally biased region" description="Basic and acidic residues" evidence="4">
    <location>
        <begin position="1049"/>
        <end position="1061"/>
    </location>
</feature>
<organism evidence="6">
    <name type="scientific">Lepeophtheirus salmonis</name>
    <name type="common">Salmon louse</name>
    <name type="synonym">Caligus salmonis</name>
    <dbReference type="NCBI Taxonomy" id="72036"/>
    <lineage>
        <taxon>Eukaryota</taxon>
        <taxon>Metazoa</taxon>
        <taxon>Ecdysozoa</taxon>
        <taxon>Arthropoda</taxon>
        <taxon>Crustacea</taxon>
        <taxon>Multicrustacea</taxon>
        <taxon>Hexanauplia</taxon>
        <taxon>Copepoda</taxon>
        <taxon>Siphonostomatoida</taxon>
        <taxon>Caligidae</taxon>
        <taxon>Lepeophtheirus</taxon>
    </lineage>
</organism>
<evidence type="ECO:0000313" key="6">
    <source>
        <dbReference type="EMBL" id="CDW30819.1"/>
    </source>
</evidence>